<proteinExistence type="predicted"/>
<organism evidence="8 9">
    <name type="scientific">Halteria grandinella</name>
    <dbReference type="NCBI Taxonomy" id="5974"/>
    <lineage>
        <taxon>Eukaryota</taxon>
        <taxon>Sar</taxon>
        <taxon>Alveolata</taxon>
        <taxon>Ciliophora</taxon>
        <taxon>Intramacronucleata</taxon>
        <taxon>Spirotrichea</taxon>
        <taxon>Stichotrichia</taxon>
        <taxon>Sporadotrichida</taxon>
        <taxon>Halteriidae</taxon>
        <taxon>Halteria</taxon>
    </lineage>
</organism>
<comment type="caution">
    <text evidence="8">The sequence shown here is derived from an EMBL/GenBank/DDBJ whole genome shotgun (WGS) entry which is preliminary data.</text>
</comment>
<evidence type="ECO:0008006" key="10">
    <source>
        <dbReference type="Google" id="ProtNLM"/>
    </source>
</evidence>
<dbReference type="InterPro" id="IPR011050">
    <property type="entry name" value="Pectin_lyase_fold/virulence"/>
</dbReference>
<evidence type="ECO:0000256" key="4">
    <source>
        <dbReference type="ARBA" id="ARBA00022525"/>
    </source>
</evidence>
<keyword evidence="5" id="KW-0732">Signal</keyword>
<evidence type="ECO:0000256" key="3">
    <source>
        <dbReference type="ARBA" id="ARBA00004613"/>
    </source>
</evidence>
<comment type="subcellular location">
    <subcellularLocation>
        <location evidence="1">Cell envelope</location>
    </subcellularLocation>
    <subcellularLocation>
        <location evidence="2">Cell outer membrane</location>
    </subcellularLocation>
    <subcellularLocation>
        <location evidence="3">Secreted</location>
    </subcellularLocation>
</comment>
<sequence>MSTILKSTDLSNLVPLVQLQNIDIKDSRYEQSYGFFELQASVLNITNISGSNIGKWNMTRDEAMFNGWYQQTVLSKYTPQALFKFRMFRNIQDSIVNWSKIIVKNSHFSGIDARLGSLPLFQVEMLKDIGDSGNAELSILGVTLEDSKRGDTGDAPESLIFLVTNQVQSQVAITISDLKIQKAESIYGLFKTNALVNSIKIENSVFIRSPIGQYSTLLYLPSQPAESISFQNCTFKDTKLSSSIQKDLLRLYQTDKSAFQYASMIRVIKTKALSFVNCQIQDLHYATNAAFIDISQQSQVTISDSLFKDISANRAGAIILSVQSSATINNCQFLRNSAFETGVIQVGDRSKIIINSCLLQDNAAVVNGVFKISGQSQFSFSDVIFKQNKAQVKNSVGQISQMSTDSSFINAIFVQNQAWLDLESDMETLGTAIEVLVSDALIEFLNCTFEDNQASYGTPSLLLNEAQNIKVVGTLFRNTYAHTKSSLNNGGFISVVSNTVLRVMTSKFLNGRANQGGAIFSQGPVEIYIQETQFIENTAIQSGGAIYADSFSLLKLNQSVELRNNQAGNLGDGVYAKNALDGKMIFQSVFMSSGLTCNYLYVDRLLSVQIESSSFKTNVGYQYKENLKTGGLHIKDTFSIDIRQSTFENLYSKSQLGGGALTLEKSDQSGKALIMNSTFRNSTARTNGGAISLNNYPLTELRNISVVNNKAGRGGGIYYASKATYQCMLSIEGSSFIGNRADIEGGAIKWMHYEPQIINVAYLNNSAKIYGDNIASVAKDLVQIGQHQIDTFSYQHNSSYANFTMSSGGSIDAFFALVDKDGQFVRTDNSSMLIAMQVSFQQLYNQSCSERQRVTISICY</sequence>
<name>A0A8J8TAA9_HALGN</name>
<keyword evidence="7" id="KW-0998">Cell outer membrane</keyword>
<dbReference type="InterPro" id="IPR003368">
    <property type="entry name" value="POMP_repeat"/>
</dbReference>
<evidence type="ECO:0000256" key="1">
    <source>
        <dbReference type="ARBA" id="ARBA00004196"/>
    </source>
</evidence>
<evidence type="ECO:0000256" key="6">
    <source>
        <dbReference type="ARBA" id="ARBA00023136"/>
    </source>
</evidence>
<evidence type="ECO:0000313" key="8">
    <source>
        <dbReference type="EMBL" id="TNV88099.1"/>
    </source>
</evidence>
<dbReference type="SUPFAM" id="SSF51126">
    <property type="entry name" value="Pectin lyase-like"/>
    <property type="match status" value="3"/>
</dbReference>
<evidence type="ECO:0000313" key="9">
    <source>
        <dbReference type="Proteomes" id="UP000785679"/>
    </source>
</evidence>
<evidence type="ECO:0000256" key="7">
    <source>
        <dbReference type="ARBA" id="ARBA00023237"/>
    </source>
</evidence>
<gene>
    <name evidence="8" type="ORF">FGO68_gene17538</name>
</gene>
<protein>
    <recommendedName>
        <fullName evidence="10">Right handed beta helix domain-containing protein</fullName>
    </recommendedName>
</protein>
<keyword evidence="4" id="KW-0964">Secreted</keyword>
<accession>A0A8J8TAA9</accession>
<dbReference type="EMBL" id="RRYP01000074">
    <property type="protein sequence ID" value="TNV88099.1"/>
    <property type="molecule type" value="Genomic_DNA"/>
</dbReference>
<dbReference type="GO" id="GO:0005576">
    <property type="term" value="C:extracellular region"/>
    <property type="evidence" value="ECO:0007669"/>
    <property type="project" value="UniProtKB-SubCell"/>
</dbReference>
<evidence type="ECO:0000256" key="2">
    <source>
        <dbReference type="ARBA" id="ARBA00004442"/>
    </source>
</evidence>
<dbReference type="PANTHER" id="PTHR11319:SF35">
    <property type="entry name" value="OUTER MEMBRANE PROTEIN PMPC-RELATED"/>
    <property type="match status" value="1"/>
</dbReference>
<evidence type="ECO:0000256" key="5">
    <source>
        <dbReference type="ARBA" id="ARBA00022729"/>
    </source>
</evidence>
<dbReference type="NCBIfam" id="TIGR01376">
    <property type="entry name" value="POMP_repeat"/>
    <property type="match status" value="1"/>
</dbReference>
<keyword evidence="6" id="KW-0472">Membrane</keyword>
<dbReference type="Proteomes" id="UP000785679">
    <property type="component" value="Unassembled WGS sequence"/>
</dbReference>
<dbReference type="AlphaFoldDB" id="A0A8J8TAA9"/>
<keyword evidence="9" id="KW-1185">Reference proteome</keyword>
<dbReference type="Pfam" id="PF02415">
    <property type="entry name" value="Chlam_PMP"/>
    <property type="match status" value="1"/>
</dbReference>
<dbReference type="PANTHER" id="PTHR11319">
    <property type="entry name" value="G PROTEIN-COUPLED RECEPTOR-RELATED"/>
    <property type="match status" value="1"/>
</dbReference>
<reference evidence="8" key="1">
    <citation type="submission" date="2019-06" db="EMBL/GenBank/DDBJ databases">
        <authorList>
            <person name="Zheng W."/>
        </authorList>
    </citation>
    <scope>NUCLEOTIDE SEQUENCE</scope>
    <source>
        <strain evidence="8">QDHG01</strain>
    </source>
</reference>